<dbReference type="AlphaFoldDB" id="B8MI77"/>
<keyword evidence="4" id="KW-1185">Reference proteome</keyword>
<reference evidence="4" key="1">
    <citation type="journal article" date="2015" name="Genome Announc.">
        <title>Genome sequence of the AIDS-associated pathogen Penicillium marneffei (ATCC18224) and its near taxonomic relative Talaromyces stipitatus (ATCC10500).</title>
        <authorList>
            <person name="Nierman W.C."/>
            <person name="Fedorova-Abrams N.D."/>
            <person name="Andrianopoulos A."/>
        </authorList>
    </citation>
    <scope>NUCLEOTIDE SEQUENCE [LARGE SCALE GENOMIC DNA]</scope>
    <source>
        <strain evidence="4">ATCC 10500 / CBS 375.48 / QM 6759 / NRRL 1006</strain>
    </source>
</reference>
<feature type="compositionally biased region" description="Basic and acidic residues" evidence="2">
    <location>
        <begin position="281"/>
        <end position="305"/>
    </location>
</feature>
<sequence>MSDEPERVFSGARRTVSWERAQMGPDTLEKWCSALGVELLSNSAWRPALSKEQAVNTDYIIFLAKVRQNVELFDILSNFRQDAKSSLQATEYIIITSSPPPPVRSQPTTDTQGTTDSQATSYNSTDDSDSNEASISQNTASQVKNNKRGRSLKDEELSLLFKCALDLKLDYKPKRKYWEAVEDRFVRLIGHSYSWKSCKSQIERLSKKRRLYLAQYVTGREAEATSELDELIDQWNDFIDGYEKDEAEKLAEKNKYKENSQLVLAYRDQLVSTGLQKSKKQAPEELKPSEDDTGSDNRKVPEYRKTATASRPSKKRSIQEAIFALVDVLEEDRQASKKPESVAKKSELERLSGDVKELQNQYKNLDEKLDKLISMIGEKRTG</sequence>
<evidence type="ECO:0000256" key="1">
    <source>
        <dbReference type="SAM" id="Coils"/>
    </source>
</evidence>
<dbReference type="InParanoid" id="B8MI77"/>
<feature type="coiled-coil region" evidence="1">
    <location>
        <begin position="341"/>
        <end position="375"/>
    </location>
</feature>
<gene>
    <name evidence="3" type="ORF">TSTA_040410</name>
</gene>
<accession>B8MI77</accession>
<dbReference type="Proteomes" id="UP000001745">
    <property type="component" value="Unassembled WGS sequence"/>
</dbReference>
<organism evidence="3 4">
    <name type="scientific">Talaromyces stipitatus (strain ATCC 10500 / CBS 375.48 / QM 6759 / NRRL 1006)</name>
    <name type="common">Penicillium stipitatum</name>
    <dbReference type="NCBI Taxonomy" id="441959"/>
    <lineage>
        <taxon>Eukaryota</taxon>
        <taxon>Fungi</taxon>
        <taxon>Dikarya</taxon>
        <taxon>Ascomycota</taxon>
        <taxon>Pezizomycotina</taxon>
        <taxon>Eurotiomycetes</taxon>
        <taxon>Eurotiomycetidae</taxon>
        <taxon>Eurotiales</taxon>
        <taxon>Trichocomaceae</taxon>
        <taxon>Talaromyces</taxon>
        <taxon>Talaromyces sect. Talaromyces</taxon>
    </lineage>
</organism>
<dbReference type="HOGENOM" id="CLU_061238_0_0_1"/>
<feature type="region of interest" description="Disordered" evidence="2">
    <location>
        <begin position="96"/>
        <end position="148"/>
    </location>
</feature>
<name>B8MI77_TALSN</name>
<dbReference type="EMBL" id="EQ962657">
    <property type="protein sequence ID" value="EED14561.1"/>
    <property type="molecule type" value="Genomic_DNA"/>
</dbReference>
<dbReference type="OrthoDB" id="4230717at2759"/>
<feature type="region of interest" description="Disordered" evidence="2">
    <location>
        <begin position="275"/>
        <end position="316"/>
    </location>
</feature>
<evidence type="ECO:0000313" key="3">
    <source>
        <dbReference type="EMBL" id="EED14561.1"/>
    </source>
</evidence>
<proteinExistence type="predicted"/>
<feature type="compositionally biased region" description="Polar residues" evidence="2">
    <location>
        <begin position="132"/>
        <end position="144"/>
    </location>
</feature>
<feature type="compositionally biased region" description="Polar residues" evidence="2">
    <location>
        <begin position="105"/>
        <end position="119"/>
    </location>
</feature>
<dbReference type="VEuPathDB" id="FungiDB:TSTA_040410"/>
<dbReference type="RefSeq" id="XP_002484514.1">
    <property type="nucleotide sequence ID" value="XM_002484469.1"/>
</dbReference>
<dbReference type="STRING" id="441959.B8MI77"/>
<keyword evidence="1" id="KW-0175">Coiled coil</keyword>
<evidence type="ECO:0000256" key="2">
    <source>
        <dbReference type="SAM" id="MobiDB-lite"/>
    </source>
</evidence>
<dbReference type="GeneID" id="8109997"/>
<protein>
    <submittedName>
        <fullName evidence="3">Uncharacterized protein</fullName>
    </submittedName>
</protein>
<evidence type="ECO:0000313" key="4">
    <source>
        <dbReference type="Proteomes" id="UP000001745"/>
    </source>
</evidence>
<dbReference type="PhylomeDB" id="B8MI77"/>